<dbReference type="OrthoDB" id="350535at2"/>
<evidence type="ECO:0000313" key="1">
    <source>
        <dbReference type="EMBL" id="EEW93852.1"/>
    </source>
</evidence>
<evidence type="ECO:0000313" key="2">
    <source>
        <dbReference type="Proteomes" id="UP000002939"/>
    </source>
</evidence>
<dbReference type="HOGENOM" id="CLU_114845_1_0_9"/>
<dbReference type="eggNOG" id="COG1780">
    <property type="taxonomic scope" value="Bacteria"/>
</dbReference>
<reference evidence="1" key="2">
    <citation type="submission" date="2011-10" db="EMBL/GenBank/DDBJ databases">
        <title>The Genome Sequence of Granulicatella elegans ATCC 700633.</title>
        <authorList>
            <consortium name="The Broad Institute Genome Sequencing Platform"/>
            <consortium name="The Broad Institute Genome Sequencing Center for Infectious Disease"/>
            <person name="Earl A."/>
            <person name="Ward D."/>
            <person name="Feldgarden M."/>
            <person name="Gevers D."/>
            <person name="Sibley C.D."/>
            <person name="Field T.R."/>
            <person name="Grinwis M."/>
            <person name="Eshaghurshan C.S."/>
            <person name="Surette M.G."/>
            <person name="Young S.K."/>
            <person name="Zeng Q."/>
            <person name="Gargeya S."/>
            <person name="Fitzgerald M."/>
            <person name="Haas B."/>
            <person name="Abouelleil A."/>
            <person name="Alvarado L."/>
            <person name="Arachchi H.M."/>
            <person name="Berlin A."/>
            <person name="Brown A."/>
            <person name="Chapman S.B."/>
            <person name="Chen Z."/>
            <person name="Dunbar C."/>
            <person name="Freedman E."/>
            <person name="Gearin G."/>
            <person name="Goldberg J."/>
            <person name="Griggs A."/>
            <person name="Gujja S."/>
            <person name="Heiman D."/>
            <person name="Howarth C."/>
            <person name="Larson L."/>
            <person name="Lui A."/>
            <person name="MacDonald P.J.P."/>
            <person name="Montmayeur A."/>
            <person name="Murphy C."/>
            <person name="Neiman D."/>
            <person name="Pearson M."/>
            <person name="Priest M."/>
            <person name="Roberts A."/>
            <person name="Saif S."/>
            <person name="Shea T."/>
            <person name="Shenoy N."/>
            <person name="Sisk P."/>
            <person name="Stolte C."/>
            <person name="Sykes S."/>
            <person name="Wortman J."/>
            <person name="Nusbaum C."/>
            <person name="Birren B."/>
        </authorList>
    </citation>
    <scope>NUCLEOTIDE SEQUENCE [LARGE SCALE GENOMIC DNA]</scope>
    <source>
        <strain evidence="1">ATCC 700633</strain>
    </source>
</reference>
<keyword evidence="2" id="KW-1185">Reference proteome</keyword>
<sequence>MTQSLTIAYISLTGNTYSFVTKLVEYFKFQQSSLQIQLINVKDIIRDHTEFFELEQPTIAFLPTYLEGGNGVDTGYTEILTNPLGDFLAYNNNYKKCFGIVGSGNRNFNKQFCLTARQYSERFHFPVLDEFELRGTQRDIERIGQMILEKLNTI</sequence>
<dbReference type="GO" id="GO:0010181">
    <property type="term" value="F:FMN binding"/>
    <property type="evidence" value="ECO:0007669"/>
    <property type="project" value="InterPro"/>
</dbReference>
<dbReference type="PANTHER" id="PTHR37297:SF1">
    <property type="entry name" value="PROTEIN NRDI"/>
    <property type="match status" value="1"/>
</dbReference>
<dbReference type="NCBIfam" id="NF002714">
    <property type="entry name" value="PRK02551.1"/>
    <property type="match status" value="1"/>
</dbReference>
<dbReference type="RefSeq" id="WP_006703007.1">
    <property type="nucleotide sequence ID" value="NZ_KI391971.1"/>
</dbReference>
<dbReference type="Proteomes" id="UP000002939">
    <property type="component" value="Unassembled WGS sequence"/>
</dbReference>
<dbReference type="PIRSF" id="PIRSF005087">
    <property type="entry name" value="NrdI"/>
    <property type="match status" value="1"/>
</dbReference>
<dbReference type="EMBL" id="ACRF02000011">
    <property type="protein sequence ID" value="EEW93852.1"/>
    <property type="molecule type" value="Genomic_DNA"/>
</dbReference>
<dbReference type="PANTHER" id="PTHR37297">
    <property type="entry name" value="PROTEIN NRDI"/>
    <property type="match status" value="1"/>
</dbReference>
<name>D0BL99_9LACT</name>
<dbReference type="InterPro" id="IPR029039">
    <property type="entry name" value="Flavoprotein-like_sf"/>
</dbReference>
<dbReference type="AlphaFoldDB" id="D0BL99"/>
<accession>D0BL99</accession>
<dbReference type="STRING" id="626369.HMPREF0446_00734"/>
<comment type="caution">
    <text evidence="1">The sequence shown here is derived from an EMBL/GenBank/DDBJ whole genome shotgun (WGS) entry which is preliminary data.</text>
</comment>
<dbReference type="Gene3D" id="3.40.50.360">
    <property type="match status" value="1"/>
</dbReference>
<dbReference type="InterPro" id="IPR004465">
    <property type="entry name" value="RNR_NrdI"/>
</dbReference>
<proteinExistence type="predicted"/>
<organism evidence="1 2">
    <name type="scientific">Granulicatella elegans ATCC 700633</name>
    <dbReference type="NCBI Taxonomy" id="626369"/>
    <lineage>
        <taxon>Bacteria</taxon>
        <taxon>Bacillati</taxon>
        <taxon>Bacillota</taxon>
        <taxon>Bacilli</taxon>
        <taxon>Lactobacillales</taxon>
        <taxon>Carnobacteriaceae</taxon>
        <taxon>Granulicatella</taxon>
    </lineage>
</organism>
<dbReference type="SUPFAM" id="SSF52218">
    <property type="entry name" value="Flavoproteins"/>
    <property type="match status" value="1"/>
</dbReference>
<gene>
    <name evidence="1" type="ORF">HMPREF0446_00734</name>
</gene>
<dbReference type="Pfam" id="PF07972">
    <property type="entry name" value="Flavodoxin_NdrI"/>
    <property type="match status" value="1"/>
</dbReference>
<protein>
    <submittedName>
        <fullName evidence="1">NrdI protein</fullName>
    </submittedName>
</protein>
<reference evidence="1" key="1">
    <citation type="submission" date="2009-09" db="EMBL/GenBank/DDBJ databases">
        <authorList>
            <consortium name="The Broad Institute Genome Sequencing Platform"/>
            <person name="Ward D."/>
            <person name="Feldgarden M."/>
            <person name="Earl A."/>
            <person name="Young S.K."/>
            <person name="Zeng Q."/>
            <person name="Koehrsen M."/>
            <person name="Alvarado L."/>
            <person name="Berlin A."/>
            <person name="Bochicchio J."/>
            <person name="Borenstein D."/>
            <person name="Chapman S.B."/>
            <person name="Chen Z."/>
            <person name="Engels R."/>
            <person name="Freedman E."/>
            <person name="Gellesch M."/>
            <person name="Goldberg J."/>
            <person name="Griggs A."/>
            <person name="Gujja S."/>
            <person name="Heilman E."/>
            <person name="Heiman D."/>
            <person name="Hepburn T."/>
            <person name="Howarth C."/>
            <person name="Jen D."/>
            <person name="Larson L."/>
            <person name="Lewis B."/>
            <person name="Mehta T."/>
            <person name="Park D."/>
            <person name="Pearson M."/>
            <person name="Roberts A."/>
            <person name="Saif S."/>
            <person name="Shea T."/>
            <person name="Shenoy N."/>
            <person name="Sisk P."/>
            <person name="Stolte C."/>
            <person name="Sykes S."/>
            <person name="Thomson T."/>
            <person name="Walk T."/>
            <person name="White J."/>
            <person name="Yandava C."/>
            <person name="Sibley C.D."/>
            <person name="Field T.R."/>
            <person name="Grinwis M."/>
            <person name="Eshaghurshan C.S."/>
            <person name="Surette M.G."/>
            <person name="Haas B."/>
            <person name="Nusbaum C."/>
            <person name="Birren B."/>
        </authorList>
    </citation>
    <scope>NUCLEOTIDE SEQUENCE [LARGE SCALE GENOMIC DNA]</scope>
    <source>
        <strain evidence="1">ATCC 700633</strain>
    </source>
</reference>